<proteinExistence type="predicted"/>
<dbReference type="EMBL" id="EAAA01000417">
    <property type="status" value="NOT_ANNOTATED_CDS"/>
    <property type="molecule type" value="Genomic_DNA"/>
</dbReference>
<reference evidence="3" key="4">
    <citation type="submission" date="2025-09" db="UniProtKB">
        <authorList>
            <consortium name="Ensembl"/>
        </authorList>
    </citation>
    <scope>IDENTIFICATION</scope>
</reference>
<dbReference type="Proteomes" id="UP000008144">
    <property type="component" value="Chromosome 1"/>
</dbReference>
<feature type="region of interest" description="Disordered" evidence="1">
    <location>
        <begin position="91"/>
        <end position="121"/>
    </location>
</feature>
<evidence type="ECO:0000313" key="3">
    <source>
        <dbReference type="Ensembl" id="ENSCINP00000031630.1"/>
    </source>
</evidence>
<reference evidence="3" key="2">
    <citation type="journal article" date="2008" name="Genome Biol.">
        <title>Improved genome assembly and evidence-based global gene model set for the chordate Ciona intestinalis: new insight into intron and operon populations.</title>
        <authorList>
            <person name="Satou Y."/>
            <person name="Mineta K."/>
            <person name="Ogasawara M."/>
            <person name="Sasakura Y."/>
            <person name="Shoguchi E."/>
            <person name="Ueno K."/>
            <person name="Yamada L."/>
            <person name="Matsumoto J."/>
            <person name="Wasserscheid J."/>
            <person name="Dewar K."/>
            <person name="Wiley G.B."/>
            <person name="Macmil S.L."/>
            <person name="Roe B.A."/>
            <person name="Zeller R.W."/>
            <person name="Hastings K.E."/>
            <person name="Lemaire P."/>
            <person name="Lindquist E."/>
            <person name="Endo T."/>
            <person name="Hotta K."/>
            <person name="Inaba K."/>
        </authorList>
    </citation>
    <scope>NUCLEOTIDE SEQUENCE [LARGE SCALE GENOMIC DNA]</scope>
    <source>
        <strain evidence="3">wild type</strain>
    </source>
</reference>
<dbReference type="InParanoid" id="H2XPP6"/>
<keyword evidence="2" id="KW-0472">Membrane</keyword>
<reference evidence="4" key="1">
    <citation type="journal article" date="2002" name="Science">
        <title>The draft genome of Ciona intestinalis: insights into chordate and vertebrate origins.</title>
        <authorList>
            <person name="Dehal P."/>
            <person name="Satou Y."/>
            <person name="Campbell R.K."/>
            <person name="Chapman J."/>
            <person name="Degnan B."/>
            <person name="De Tomaso A."/>
            <person name="Davidson B."/>
            <person name="Di Gregorio A."/>
            <person name="Gelpke M."/>
            <person name="Goodstein D.M."/>
            <person name="Harafuji N."/>
            <person name="Hastings K.E."/>
            <person name="Ho I."/>
            <person name="Hotta K."/>
            <person name="Huang W."/>
            <person name="Kawashima T."/>
            <person name="Lemaire P."/>
            <person name="Martinez D."/>
            <person name="Meinertzhagen I.A."/>
            <person name="Necula S."/>
            <person name="Nonaka M."/>
            <person name="Putnam N."/>
            <person name="Rash S."/>
            <person name="Saiga H."/>
            <person name="Satake M."/>
            <person name="Terry A."/>
            <person name="Yamada L."/>
            <person name="Wang H.G."/>
            <person name="Awazu S."/>
            <person name="Azumi K."/>
            <person name="Boore J."/>
            <person name="Branno M."/>
            <person name="Chin-Bow S."/>
            <person name="DeSantis R."/>
            <person name="Doyle S."/>
            <person name="Francino P."/>
            <person name="Keys D.N."/>
            <person name="Haga S."/>
            <person name="Hayashi H."/>
            <person name="Hino K."/>
            <person name="Imai K.S."/>
            <person name="Inaba K."/>
            <person name="Kano S."/>
            <person name="Kobayashi K."/>
            <person name="Kobayashi M."/>
            <person name="Lee B.I."/>
            <person name="Makabe K.W."/>
            <person name="Manohar C."/>
            <person name="Matassi G."/>
            <person name="Medina M."/>
            <person name="Mochizuki Y."/>
            <person name="Mount S."/>
            <person name="Morishita T."/>
            <person name="Miura S."/>
            <person name="Nakayama A."/>
            <person name="Nishizaka S."/>
            <person name="Nomoto H."/>
            <person name="Ohta F."/>
            <person name="Oishi K."/>
            <person name="Rigoutsos I."/>
            <person name="Sano M."/>
            <person name="Sasaki A."/>
            <person name="Sasakura Y."/>
            <person name="Shoguchi E."/>
            <person name="Shin-i T."/>
            <person name="Spagnuolo A."/>
            <person name="Stainier D."/>
            <person name="Suzuki M.M."/>
            <person name="Tassy O."/>
            <person name="Takatori N."/>
            <person name="Tokuoka M."/>
            <person name="Yagi K."/>
            <person name="Yoshizaki F."/>
            <person name="Wada S."/>
            <person name="Zhang C."/>
            <person name="Hyatt P.D."/>
            <person name="Larimer F."/>
            <person name="Detter C."/>
            <person name="Doggett N."/>
            <person name="Glavina T."/>
            <person name="Hawkins T."/>
            <person name="Richardson P."/>
            <person name="Lucas S."/>
            <person name="Kohara Y."/>
            <person name="Levine M."/>
            <person name="Satoh N."/>
            <person name="Rokhsar D.S."/>
        </authorList>
    </citation>
    <scope>NUCLEOTIDE SEQUENCE [LARGE SCALE GENOMIC DNA]</scope>
</reference>
<sequence length="121" mass="13129">MVGISLWLSLATNKLFFIGCCITHIILGVLGLVVSILNALLTIHIHSVLGGGDGISCCSLNKLSLGRDIGRNEDFSSSRLQFVRMSIQNPSIVSQKTEARQTPSHHGRPSMAQNHYQSSVQ</sequence>
<keyword evidence="2" id="KW-0812">Transmembrane</keyword>
<accession>H2XPP6</accession>
<evidence type="ECO:0000256" key="1">
    <source>
        <dbReference type="SAM" id="MobiDB-lite"/>
    </source>
</evidence>
<protein>
    <submittedName>
        <fullName evidence="3">Uncharacterized protein</fullName>
    </submittedName>
</protein>
<name>H2XPP6_CIOIN</name>
<evidence type="ECO:0000256" key="2">
    <source>
        <dbReference type="SAM" id="Phobius"/>
    </source>
</evidence>
<evidence type="ECO:0000313" key="4">
    <source>
        <dbReference type="Proteomes" id="UP000008144"/>
    </source>
</evidence>
<dbReference type="HOGENOM" id="CLU_2037220_0_0_1"/>
<feature type="compositionally biased region" description="Polar residues" evidence="1">
    <location>
        <begin position="91"/>
        <end position="102"/>
    </location>
</feature>
<organism evidence="3 4">
    <name type="scientific">Ciona intestinalis</name>
    <name type="common">Transparent sea squirt</name>
    <name type="synonym">Ascidia intestinalis</name>
    <dbReference type="NCBI Taxonomy" id="7719"/>
    <lineage>
        <taxon>Eukaryota</taxon>
        <taxon>Metazoa</taxon>
        <taxon>Chordata</taxon>
        <taxon>Tunicata</taxon>
        <taxon>Ascidiacea</taxon>
        <taxon>Phlebobranchia</taxon>
        <taxon>Cionidae</taxon>
        <taxon>Ciona</taxon>
    </lineage>
</organism>
<dbReference type="Ensembl" id="ENSCINT00000035884.1">
    <property type="protein sequence ID" value="ENSCINP00000031630.1"/>
    <property type="gene ID" value="ENSCING00000020448.1"/>
</dbReference>
<feature type="transmembrane region" description="Helical" evidence="2">
    <location>
        <begin position="15"/>
        <end position="41"/>
    </location>
</feature>
<feature type="compositionally biased region" description="Polar residues" evidence="1">
    <location>
        <begin position="111"/>
        <end position="121"/>
    </location>
</feature>
<keyword evidence="2" id="KW-1133">Transmembrane helix</keyword>
<dbReference type="AlphaFoldDB" id="H2XPP6"/>
<reference evidence="3" key="3">
    <citation type="submission" date="2025-08" db="UniProtKB">
        <authorList>
            <consortium name="Ensembl"/>
        </authorList>
    </citation>
    <scope>IDENTIFICATION</scope>
</reference>
<keyword evidence="4" id="KW-1185">Reference proteome</keyword>